<evidence type="ECO:0000313" key="4">
    <source>
        <dbReference type="EMBL" id="KAF7724817.1"/>
    </source>
</evidence>
<organism evidence="4 5">
    <name type="scientific">Apophysomyces ossiformis</name>
    <dbReference type="NCBI Taxonomy" id="679940"/>
    <lineage>
        <taxon>Eukaryota</taxon>
        <taxon>Fungi</taxon>
        <taxon>Fungi incertae sedis</taxon>
        <taxon>Mucoromycota</taxon>
        <taxon>Mucoromycotina</taxon>
        <taxon>Mucoromycetes</taxon>
        <taxon>Mucorales</taxon>
        <taxon>Mucorineae</taxon>
        <taxon>Mucoraceae</taxon>
        <taxon>Apophysomyces</taxon>
    </lineage>
</organism>
<feature type="chain" id="PRO_5034060968" evidence="3">
    <location>
        <begin position="29"/>
        <end position="212"/>
    </location>
</feature>
<comment type="caution">
    <text evidence="4">The sequence shown here is derived from an EMBL/GenBank/DDBJ whole genome shotgun (WGS) entry which is preliminary data.</text>
</comment>
<evidence type="ECO:0000256" key="2">
    <source>
        <dbReference type="SAM" id="Phobius"/>
    </source>
</evidence>
<dbReference type="OrthoDB" id="2288451at2759"/>
<dbReference type="EMBL" id="JABAYA010000110">
    <property type="protein sequence ID" value="KAF7724817.1"/>
    <property type="molecule type" value="Genomic_DNA"/>
</dbReference>
<feature type="region of interest" description="Disordered" evidence="1">
    <location>
        <begin position="191"/>
        <end position="212"/>
    </location>
</feature>
<feature type="transmembrane region" description="Helical" evidence="2">
    <location>
        <begin position="138"/>
        <end position="157"/>
    </location>
</feature>
<name>A0A8H7BIW5_9FUNG</name>
<protein>
    <submittedName>
        <fullName evidence="4">Uncharacterized protein</fullName>
    </submittedName>
</protein>
<reference evidence="4" key="1">
    <citation type="submission" date="2020-01" db="EMBL/GenBank/DDBJ databases">
        <title>Genome Sequencing of Three Apophysomyces-Like Fungal Strains Confirms a Novel Fungal Genus in the Mucoromycota with divergent Burkholderia-like Endosymbiotic Bacteria.</title>
        <authorList>
            <person name="Stajich J.E."/>
            <person name="Macias A.M."/>
            <person name="Carter-House D."/>
            <person name="Lovett B."/>
            <person name="Kasson L.R."/>
            <person name="Berry K."/>
            <person name="Grigoriev I."/>
            <person name="Chang Y."/>
            <person name="Spatafora J."/>
            <person name="Kasson M.T."/>
        </authorList>
    </citation>
    <scope>NUCLEOTIDE SEQUENCE</scope>
    <source>
        <strain evidence="4">NRRL A-21654</strain>
    </source>
</reference>
<accession>A0A8H7BIW5</accession>
<evidence type="ECO:0000256" key="1">
    <source>
        <dbReference type="SAM" id="MobiDB-lite"/>
    </source>
</evidence>
<sequence length="212" mass="22609">MAAFDPRRRSISNMLWMIFILAVSVARAQDTTGGISATTIPTTLPCTAGGNCSSAVVNATSTASSNNSTLVPTTTTASLSNTVSVPSLTPTNSNGTSSSLPPPITYMPIPSVDPTGWNGNTNAPPSNNESWLKQHNRFVFVIVLGVLVLSLIIWYIVKSVRGMQKRLERENQAQMLMIQQATGGARIIPETEGYKMDTLPPPAQASSSPPRY</sequence>
<keyword evidence="2" id="KW-0472">Membrane</keyword>
<keyword evidence="2" id="KW-0812">Transmembrane</keyword>
<evidence type="ECO:0000256" key="3">
    <source>
        <dbReference type="SAM" id="SignalP"/>
    </source>
</evidence>
<proteinExistence type="predicted"/>
<dbReference type="Proteomes" id="UP000605846">
    <property type="component" value="Unassembled WGS sequence"/>
</dbReference>
<gene>
    <name evidence="4" type="ORF">EC973_000702</name>
</gene>
<keyword evidence="3" id="KW-0732">Signal</keyword>
<keyword evidence="5" id="KW-1185">Reference proteome</keyword>
<dbReference type="AlphaFoldDB" id="A0A8H7BIW5"/>
<evidence type="ECO:0000313" key="5">
    <source>
        <dbReference type="Proteomes" id="UP000605846"/>
    </source>
</evidence>
<keyword evidence="2" id="KW-1133">Transmembrane helix</keyword>
<feature type="signal peptide" evidence="3">
    <location>
        <begin position="1"/>
        <end position="28"/>
    </location>
</feature>